<reference evidence="1" key="1">
    <citation type="submission" date="2022-07" db="EMBL/GenBank/DDBJ databases">
        <title>FELIX.</title>
        <authorList>
            <person name="Wan K.H."/>
            <person name="Park S."/>
            <person name="Lawrence Q."/>
            <person name="Eichenberger J.P."/>
            <person name="Booth B.W."/>
            <person name="Piaggio A.J."/>
            <person name="Chandler J.C."/>
            <person name="Franklin A.B."/>
            <person name="Celniker S.E."/>
        </authorList>
    </citation>
    <scope>NUCLEOTIDE SEQUENCE</scope>
    <source>
        <strain evidence="1">QA-1986 374</strain>
    </source>
</reference>
<dbReference type="EMBL" id="CP101914">
    <property type="protein sequence ID" value="UUI02485.1"/>
    <property type="molecule type" value="Genomic_DNA"/>
</dbReference>
<sequence>MADSQRFQKLGSISNVTWDTDPETVREYNNIPRIRRESWNRMGRVFVTETIDEAIVSVTNDLAAEHLDKYT</sequence>
<dbReference type="RefSeq" id="WP_256707722.1">
    <property type="nucleotide sequence ID" value="NZ_CP101914.1"/>
</dbReference>
<dbReference type="Proteomes" id="UP001059773">
    <property type="component" value="Chromosome"/>
</dbReference>
<name>A0ABY5JRS0_9BACI</name>
<proteinExistence type="predicted"/>
<keyword evidence="2" id="KW-1185">Reference proteome</keyword>
<accession>A0ABY5JRS0</accession>
<gene>
    <name evidence="1" type="ORF">NP439_20980</name>
</gene>
<protein>
    <submittedName>
        <fullName evidence="1">Uncharacterized protein</fullName>
    </submittedName>
</protein>
<organism evidence="1 2">
    <name type="scientific">Oceanobacillus jeddahense</name>
    <dbReference type="NCBI Taxonomy" id="1462527"/>
    <lineage>
        <taxon>Bacteria</taxon>
        <taxon>Bacillati</taxon>
        <taxon>Bacillota</taxon>
        <taxon>Bacilli</taxon>
        <taxon>Bacillales</taxon>
        <taxon>Bacillaceae</taxon>
        <taxon>Oceanobacillus</taxon>
    </lineage>
</organism>
<evidence type="ECO:0000313" key="1">
    <source>
        <dbReference type="EMBL" id="UUI02485.1"/>
    </source>
</evidence>
<evidence type="ECO:0000313" key="2">
    <source>
        <dbReference type="Proteomes" id="UP001059773"/>
    </source>
</evidence>